<keyword evidence="1" id="KW-0812">Transmembrane</keyword>
<gene>
    <name evidence="2 4" type="ORF">CBG13997</name>
    <name evidence="2" type="ORF">CBG_13997</name>
</gene>
<evidence type="ECO:0000313" key="4">
    <source>
        <dbReference type="WormBase" id="CBG13997"/>
    </source>
</evidence>
<dbReference type="Proteomes" id="UP000008549">
    <property type="component" value="Unassembled WGS sequence"/>
</dbReference>
<dbReference type="AlphaFoldDB" id="A8XJ64"/>
<keyword evidence="1" id="KW-0472">Membrane</keyword>
<name>A8XJ64_CAEBR</name>
<evidence type="ECO:0000313" key="2">
    <source>
        <dbReference type="EMBL" id="CAP32689.1"/>
    </source>
</evidence>
<protein>
    <submittedName>
        <fullName evidence="2">Protein CBG13997</fullName>
    </submittedName>
</protein>
<sequence>MLASRPLRTCVQKENSSERKFVQFPSTLSCQLEKLFCADVLMLQGKEKTSVSISPAACALKLEKVIMIYVFFLKTFFVFFHLGHNIYIIFTQIVPTRCFKKYEVKSIIIFKIKPILLLLVMTVSLAVANEDYSIEALKNETSTEKVIILYNGTFTCANTPFCAMATYHRATRDNLKIPLEFLPLRKVFCQNNRFFKLPIASRSQKKLLKIEQLLL</sequence>
<organism evidence="2 3">
    <name type="scientific">Caenorhabditis briggsae</name>
    <dbReference type="NCBI Taxonomy" id="6238"/>
    <lineage>
        <taxon>Eukaryota</taxon>
        <taxon>Metazoa</taxon>
        <taxon>Ecdysozoa</taxon>
        <taxon>Nematoda</taxon>
        <taxon>Chromadorea</taxon>
        <taxon>Rhabditida</taxon>
        <taxon>Rhabditina</taxon>
        <taxon>Rhabditomorpha</taxon>
        <taxon>Rhabditoidea</taxon>
        <taxon>Rhabditidae</taxon>
        <taxon>Peloderinae</taxon>
        <taxon>Caenorhabditis</taxon>
    </lineage>
</organism>
<feature type="transmembrane region" description="Helical" evidence="1">
    <location>
        <begin position="66"/>
        <end position="87"/>
    </location>
</feature>
<reference evidence="2 3" key="1">
    <citation type="journal article" date="2003" name="PLoS Biol.">
        <title>The genome sequence of Caenorhabditis briggsae: a platform for comparative genomics.</title>
        <authorList>
            <person name="Stein L.D."/>
            <person name="Bao Z."/>
            <person name="Blasiar D."/>
            <person name="Blumenthal T."/>
            <person name="Brent M.R."/>
            <person name="Chen N."/>
            <person name="Chinwalla A."/>
            <person name="Clarke L."/>
            <person name="Clee C."/>
            <person name="Coghlan A."/>
            <person name="Coulson A."/>
            <person name="D'Eustachio P."/>
            <person name="Fitch D.H."/>
            <person name="Fulton L.A."/>
            <person name="Fulton R.E."/>
            <person name="Griffiths-Jones S."/>
            <person name="Harris T.W."/>
            <person name="Hillier L.W."/>
            <person name="Kamath R."/>
            <person name="Kuwabara P.E."/>
            <person name="Mardis E.R."/>
            <person name="Marra M.A."/>
            <person name="Miner T.L."/>
            <person name="Minx P."/>
            <person name="Mullikin J.C."/>
            <person name="Plumb R.W."/>
            <person name="Rogers J."/>
            <person name="Schein J.E."/>
            <person name="Sohrmann M."/>
            <person name="Spieth J."/>
            <person name="Stajich J.E."/>
            <person name="Wei C."/>
            <person name="Willey D."/>
            <person name="Wilson R.K."/>
            <person name="Durbin R."/>
            <person name="Waterston R.H."/>
        </authorList>
    </citation>
    <scope>NUCLEOTIDE SEQUENCE [LARGE SCALE GENOMIC DNA]</scope>
    <source>
        <strain evidence="2 3">AF16</strain>
    </source>
</reference>
<dbReference type="KEGG" id="cbr:CBG_13997"/>
<dbReference type="EMBL" id="HE600983">
    <property type="protein sequence ID" value="CAP32689.1"/>
    <property type="molecule type" value="Genomic_DNA"/>
</dbReference>
<evidence type="ECO:0000313" key="3">
    <source>
        <dbReference type="Proteomes" id="UP000008549"/>
    </source>
</evidence>
<feature type="transmembrane region" description="Helical" evidence="1">
    <location>
        <begin position="108"/>
        <end position="127"/>
    </location>
</feature>
<dbReference type="HOGENOM" id="CLU_1284312_0_0_1"/>
<dbReference type="RefSeq" id="XP_002644251.1">
    <property type="nucleotide sequence ID" value="XM_002644205.1"/>
</dbReference>
<keyword evidence="3" id="KW-1185">Reference proteome</keyword>
<keyword evidence="1" id="KW-1133">Transmembrane helix</keyword>
<dbReference type="WormBase" id="CBG13997">
    <property type="protein sequence ID" value="CBP18157"/>
    <property type="gene ID" value="WBGene00034659"/>
</dbReference>
<proteinExistence type="predicted"/>
<evidence type="ECO:0000256" key="1">
    <source>
        <dbReference type="SAM" id="Phobius"/>
    </source>
</evidence>
<reference evidence="2 3" key="2">
    <citation type="journal article" date="2011" name="PLoS Genet.">
        <title>Caenorhabditis briggsae recombinant inbred line genotypes reveal inter-strain incompatibility and the evolution of recombination.</title>
        <authorList>
            <person name="Ross J.A."/>
            <person name="Koboldt D.C."/>
            <person name="Staisch J.E."/>
            <person name="Chamberlin H.M."/>
            <person name="Gupta B.P."/>
            <person name="Miller R.D."/>
            <person name="Baird S.E."/>
            <person name="Haag E.S."/>
        </authorList>
    </citation>
    <scope>NUCLEOTIDE SEQUENCE [LARGE SCALE GENOMIC DNA]</scope>
    <source>
        <strain evidence="2 3">AF16</strain>
    </source>
</reference>
<dbReference type="CTD" id="8586246"/>
<dbReference type="InParanoid" id="A8XJ64"/>
<dbReference type="GeneID" id="8586246"/>
<accession>A8XJ64</accession>